<dbReference type="EMBL" id="CATZLL010000009">
    <property type="protein sequence ID" value="CAJ0816617.1"/>
    <property type="molecule type" value="Genomic_DNA"/>
</dbReference>
<dbReference type="Proteomes" id="UP001189757">
    <property type="component" value="Unassembled WGS sequence"/>
</dbReference>
<sequence>MISSLDLPNGTLEIRTTQRSDRRWISEYRFTPSSGRATGWEEAAIPEGFISSGIAFSAGILLGQQRAEFAR</sequence>
<keyword evidence="2" id="KW-1185">Reference proteome</keyword>
<organism evidence="1 2">
    <name type="scientific">Ralstonia flaminis</name>
    <dbReference type="NCBI Taxonomy" id="3058597"/>
    <lineage>
        <taxon>Bacteria</taxon>
        <taxon>Pseudomonadati</taxon>
        <taxon>Pseudomonadota</taxon>
        <taxon>Betaproteobacteria</taxon>
        <taxon>Burkholderiales</taxon>
        <taxon>Burkholderiaceae</taxon>
        <taxon>Ralstonia</taxon>
    </lineage>
</organism>
<name>A0ABM9K5V7_9RALS</name>
<evidence type="ECO:0000313" key="1">
    <source>
        <dbReference type="EMBL" id="CAJ0816617.1"/>
    </source>
</evidence>
<protein>
    <submittedName>
        <fullName evidence="1">Uncharacterized protein</fullName>
    </submittedName>
</protein>
<evidence type="ECO:0000313" key="2">
    <source>
        <dbReference type="Proteomes" id="UP001189757"/>
    </source>
</evidence>
<gene>
    <name evidence="1" type="ORF">LMG18101_02995</name>
</gene>
<accession>A0ABM9K5V7</accession>
<reference evidence="1 2" key="1">
    <citation type="submission" date="2023-07" db="EMBL/GenBank/DDBJ databases">
        <authorList>
            <person name="Peeters C."/>
        </authorList>
    </citation>
    <scope>NUCLEOTIDE SEQUENCE [LARGE SCALE GENOMIC DNA]</scope>
    <source>
        <strain evidence="1 2">LMG 18101</strain>
    </source>
</reference>
<comment type="caution">
    <text evidence="1">The sequence shown here is derived from an EMBL/GenBank/DDBJ whole genome shotgun (WGS) entry which is preliminary data.</text>
</comment>
<dbReference type="RefSeq" id="WP_199031229.1">
    <property type="nucleotide sequence ID" value="NZ_CATZLL010000009.1"/>
</dbReference>
<proteinExistence type="predicted"/>